<feature type="binding site" evidence="10">
    <location>
        <position position="287"/>
    </location>
    <ligand>
        <name>Zn(2+)</name>
        <dbReference type="ChEBI" id="CHEBI:29105"/>
    </ligand>
</feature>
<dbReference type="HAMAP" id="MF_01820">
    <property type="entry name" value="GTPase_RsgA"/>
    <property type="match status" value="1"/>
</dbReference>
<evidence type="ECO:0000256" key="9">
    <source>
        <dbReference type="ARBA" id="ARBA00023134"/>
    </source>
</evidence>
<dbReference type="OrthoDB" id="9809485at2"/>
<proteinExistence type="inferred from homology"/>
<evidence type="ECO:0000256" key="1">
    <source>
        <dbReference type="ARBA" id="ARBA00022490"/>
    </source>
</evidence>
<keyword evidence="8 10" id="KW-0694">RNA-binding</keyword>
<dbReference type="GO" id="GO:0005525">
    <property type="term" value="F:GTP binding"/>
    <property type="evidence" value="ECO:0007669"/>
    <property type="project" value="UniProtKB-UniRule"/>
</dbReference>
<evidence type="ECO:0000256" key="4">
    <source>
        <dbReference type="ARBA" id="ARBA00022730"/>
    </source>
</evidence>
<comment type="cofactor">
    <cofactor evidence="10">
        <name>Zn(2+)</name>
        <dbReference type="ChEBI" id="CHEBI:29105"/>
    </cofactor>
    <text evidence="10">Binds 1 zinc ion per subunit.</text>
</comment>
<dbReference type="InterPro" id="IPR004881">
    <property type="entry name" value="Ribosome_biogen_GTPase_RsgA"/>
</dbReference>
<keyword evidence="4 10" id="KW-0699">rRNA-binding</keyword>
<dbReference type="InterPro" id="IPR010914">
    <property type="entry name" value="RsgA_GTPase_dom"/>
</dbReference>
<comment type="caution">
    <text evidence="13">The sequence shown here is derived from an EMBL/GenBank/DDBJ whole genome shotgun (WGS) entry which is preliminary data.</text>
</comment>
<dbReference type="GO" id="GO:0019843">
    <property type="term" value="F:rRNA binding"/>
    <property type="evidence" value="ECO:0007669"/>
    <property type="project" value="UniProtKB-KW"/>
</dbReference>
<keyword evidence="5 10" id="KW-0547">Nucleotide-binding</keyword>
<gene>
    <name evidence="13" type="primary">rsgA_2</name>
    <name evidence="10" type="synonym">rsgA</name>
    <name evidence="13" type="ORF">CLTHE_04810</name>
</gene>
<dbReference type="GO" id="GO:0046872">
    <property type="term" value="F:metal ion binding"/>
    <property type="evidence" value="ECO:0007669"/>
    <property type="project" value="UniProtKB-KW"/>
</dbReference>
<dbReference type="GO" id="GO:0003924">
    <property type="term" value="F:GTPase activity"/>
    <property type="evidence" value="ECO:0007669"/>
    <property type="project" value="UniProtKB-UniRule"/>
</dbReference>
<dbReference type="EMBL" id="LTAY01000021">
    <property type="protein sequence ID" value="OPX49750.1"/>
    <property type="molecule type" value="Genomic_DNA"/>
</dbReference>
<dbReference type="GO" id="GO:0005737">
    <property type="term" value="C:cytoplasm"/>
    <property type="evidence" value="ECO:0007669"/>
    <property type="project" value="UniProtKB-SubCell"/>
</dbReference>
<evidence type="ECO:0000256" key="3">
    <source>
        <dbReference type="ARBA" id="ARBA00022723"/>
    </source>
</evidence>
<dbReference type="InterPro" id="IPR030378">
    <property type="entry name" value="G_CP_dom"/>
</dbReference>
<reference evidence="13 14" key="1">
    <citation type="submission" date="2016-02" db="EMBL/GenBank/DDBJ databases">
        <title>Genome sequence of Clostridium thermobutyricum DSM 4928.</title>
        <authorList>
            <person name="Poehlein A."/>
            <person name="Daniel R."/>
        </authorList>
    </citation>
    <scope>NUCLEOTIDE SEQUENCE [LARGE SCALE GENOMIC DNA]</scope>
    <source>
        <strain evidence="13 14">DSM 4928</strain>
    </source>
</reference>
<feature type="binding site" evidence="10">
    <location>
        <begin position="204"/>
        <end position="212"/>
    </location>
    <ligand>
        <name>GTP</name>
        <dbReference type="ChEBI" id="CHEBI:37565"/>
    </ligand>
</feature>
<dbReference type="InterPro" id="IPR012340">
    <property type="entry name" value="NA-bd_OB-fold"/>
</dbReference>
<dbReference type="CDD" id="cd01854">
    <property type="entry name" value="YjeQ_EngC"/>
    <property type="match status" value="1"/>
</dbReference>
<comment type="subcellular location">
    <subcellularLocation>
        <location evidence="10">Cytoplasm</location>
    </subcellularLocation>
</comment>
<dbReference type="SUPFAM" id="SSF52540">
    <property type="entry name" value="P-loop containing nucleoside triphosphate hydrolases"/>
    <property type="match status" value="1"/>
</dbReference>
<dbReference type="PROSITE" id="PS50936">
    <property type="entry name" value="ENGC_GTPASE"/>
    <property type="match status" value="1"/>
</dbReference>
<sequence length="360" mass="40766">MKKVDLKDLGLNESYIEESKNYDEGLFLGRVSVQHRNMYNIITENGEIKAEASGKFKYEVTDLEGFPAVGDWVLVDRDNDINGNAIIHHLLKRKSFFKRKVSGDRTGSQVVGANIDTIFICMSLNNDFNLRRLERYIAVAFDSMATPVIVLTKSDLCDNIDEKLIEINNVAIVIEIIVTSSASEDGYNEIKSYLKKGKTIALIGSSGVGKSTMINKLLGEEKIKTNEISENDKGKHTTTYRQLFLIETGGVLIDTPGMRELGLIGADIEKSFVDIEELVLKCKFSDCRHENEKGCAVREAIKNGTLTEERLRNYKKLQRELIYNELSSSKALEREKIINMFGSMSNMKQLTRHIKNKKRY</sequence>
<keyword evidence="7 10" id="KW-0862">Zinc</keyword>
<dbReference type="GO" id="GO:0042274">
    <property type="term" value="P:ribosomal small subunit biogenesis"/>
    <property type="evidence" value="ECO:0007669"/>
    <property type="project" value="UniProtKB-UniRule"/>
</dbReference>
<dbReference type="PANTHER" id="PTHR32120">
    <property type="entry name" value="SMALL RIBOSOMAL SUBUNIT BIOGENESIS GTPASE RSGA"/>
    <property type="match status" value="1"/>
</dbReference>
<dbReference type="PROSITE" id="PS51721">
    <property type="entry name" value="G_CP"/>
    <property type="match status" value="1"/>
</dbReference>
<evidence type="ECO:0000256" key="8">
    <source>
        <dbReference type="ARBA" id="ARBA00022884"/>
    </source>
</evidence>
<keyword evidence="1 10" id="KW-0963">Cytoplasm</keyword>
<keyword evidence="6 10" id="KW-0378">Hydrolase</keyword>
<organism evidence="13 14">
    <name type="scientific">Clostridium thermobutyricum DSM 4928</name>
    <dbReference type="NCBI Taxonomy" id="1121339"/>
    <lineage>
        <taxon>Bacteria</taxon>
        <taxon>Bacillati</taxon>
        <taxon>Bacillota</taxon>
        <taxon>Clostridia</taxon>
        <taxon>Eubacteriales</taxon>
        <taxon>Clostridiaceae</taxon>
        <taxon>Clostridium</taxon>
    </lineage>
</organism>
<dbReference type="Gene3D" id="1.10.40.50">
    <property type="entry name" value="Probable gtpase engc, domain 3"/>
    <property type="match status" value="1"/>
</dbReference>
<dbReference type="InterPro" id="IPR027417">
    <property type="entry name" value="P-loop_NTPase"/>
</dbReference>
<feature type="domain" description="CP-type G" evidence="12">
    <location>
        <begin position="104"/>
        <end position="261"/>
    </location>
</feature>
<dbReference type="AlphaFoldDB" id="A0A1V4SY54"/>
<comment type="function">
    <text evidence="10">One of several proteins that assist in the late maturation steps of the functional core of the 30S ribosomal subunit. Helps release RbfA from mature subunits. May play a role in the assembly of ribosomal proteins into the subunit. Circularly permuted GTPase that catalyzes slow GTP hydrolysis, GTPase activity is stimulated by the 30S ribosomal subunit.</text>
</comment>
<dbReference type="NCBIfam" id="TIGR00157">
    <property type="entry name" value="ribosome small subunit-dependent GTPase A"/>
    <property type="match status" value="1"/>
</dbReference>
<keyword evidence="9 10" id="KW-0342">GTP-binding</keyword>
<keyword evidence="3 10" id="KW-0479">Metal-binding</keyword>
<evidence type="ECO:0000256" key="10">
    <source>
        <dbReference type="HAMAP-Rule" id="MF_01820"/>
    </source>
</evidence>
<feature type="domain" description="EngC GTPase" evidence="11">
    <location>
        <begin position="113"/>
        <end position="259"/>
    </location>
</feature>
<protein>
    <recommendedName>
        <fullName evidence="10">Small ribosomal subunit biogenesis GTPase RsgA</fullName>
        <ecNumber evidence="10">3.6.1.-</ecNumber>
    </recommendedName>
</protein>
<dbReference type="Proteomes" id="UP000191448">
    <property type="component" value="Unassembled WGS sequence"/>
</dbReference>
<evidence type="ECO:0000256" key="5">
    <source>
        <dbReference type="ARBA" id="ARBA00022741"/>
    </source>
</evidence>
<feature type="binding site" evidence="10">
    <location>
        <position position="295"/>
    </location>
    <ligand>
        <name>Zn(2+)</name>
        <dbReference type="ChEBI" id="CHEBI:29105"/>
    </ligand>
</feature>
<dbReference type="RefSeq" id="WP_080021834.1">
    <property type="nucleotide sequence ID" value="NZ_LTAY01000021.1"/>
</dbReference>
<evidence type="ECO:0000256" key="2">
    <source>
        <dbReference type="ARBA" id="ARBA00022517"/>
    </source>
</evidence>
<dbReference type="EC" id="3.6.1.-" evidence="10"/>
<dbReference type="Pfam" id="PF03193">
    <property type="entry name" value="RsgA_GTPase"/>
    <property type="match status" value="1"/>
</dbReference>
<dbReference type="Gene3D" id="3.40.50.300">
    <property type="entry name" value="P-loop containing nucleotide triphosphate hydrolases"/>
    <property type="match status" value="1"/>
</dbReference>
<evidence type="ECO:0000313" key="13">
    <source>
        <dbReference type="EMBL" id="OPX49750.1"/>
    </source>
</evidence>
<evidence type="ECO:0000259" key="12">
    <source>
        <dbReference type="PROSITE" id="PS51721"/>
    </source>
</evidence>
<evidence type="ECO:0000256" key="6">
    <source>
        <dbReference type="ARBA" id="ARBA00022801"/>
    </source>
</evidence>
<feature type="binding site" evidence="10">
    <location>
        <begin position="152"/>
        <end position="155"/>
    </location>
    <ligand>
        <name>GTP</name>
        <dbReference type="ChEBI" id="CHEBI:37565"/>
    </ligand>
</feature>
<evidence type="ECO:0000256" key="7">
    <source>
        <dbReference type="ARBA" id="ARBA00022833"/>
    </source>
</evidence>
<evidence type="ECO:0000259" key="11">
    <source>
        <dbReference type="PROSITE" id="PS50936"/>
    </source>
</evidence>
<dbReference type="PANTHER" id="PTHR32120:SF10">
    <property type="entry name" value="SMALL RIBOSOMAL SUBUNIT BIOGENESIS GTPASE RSGA"/>
    <property type="match status" value="1"/>
</dbReference>
<keyword evidence="2 10" id="KW-0690">Ribosome biogenesis</keyword>
<accession>A0A1V4SY54</accession>
<feature type="binding site" evidence="10">
    <location>
        <position position="282"/>
    </location>
    <ligand>
        <name>Zn(2+)</name>
        <dbReference type="ChEBI" id="CHEBI:29105"/>
    </ligand>
</feature>
<dbReference type="SUPFAM" id="SSF50249">
    <property type="entry name" value="Nucleic acid-binding proteins"/>
    <property type="match status" value="1"/>
</dbReference>
<comment type="subunit">
    <text evidence="10">Monomer. Associates with 30S ribosomal subunit, binds 16S rRNA.</text>
</comment>
<feature type="binding site" evidence="10">
    <location>
        <position position="289"/>
    </location>
    <ligand>
        <name>Zn(2+)</name>
        <dbReference type="ChEBI" id="CHEBI:29105"/>
    </ligand>
</feature>
<comment type="similarity">
    <text evidence="10">Belongs to the TRAFAC class YlqF/YawG GTPase family. RsgA subfamily.</text>
</comment>
<evidence type="ECO:0000313" key="14">
    <source>
        <dbReference type="Proteomes" id="UP000191448"/>
    </source>
</evidence>
<name>A0A1V4SY54_9CLOT</name>